<dbReference type="RefSeq" id="WP_009208276.1">
    <property type="nucleotide sequence ID" value="NZ_BBWP01000031.1"/>
</dbReference>
<dbReference type="HOGENOM" id="CLU_023081_1_0_5"/>
<accession>Q1YH42</accession>
<organism evidence="2 3">
    <name type="scientific">Aurantimonas manganoxydans (strain ATCC BAA-1229 / DSM 21871 / SI85-9A1)</name>
    <dbReference type="NCBI Taxonomy" id="287752"/>
    <lineage>
        <taxon>Bacteria</taxon>
        <taxon>Pseudomonadati</taxon>
        <taxon>Pseudomonadota</taxon>
        <taxon>Alphaproteobacteria</taxon>
        <taxon>Hyphomicrobiales</taxon>
        <taxon>Aurantimonadaceae</taxon>
        <taxon>Aurantimonas</taxon>
    </lineage>
</organism>
<proteinExistence type="predicted"/>
<dbReference type="PANTHER" id="PTHR30296:SF0">
    <property type="entry name" value="LACTATE UTILIZATION PROTEIN A"/>
    <property type="match status" value="1"/>
</dbReference>
<dbReference type="EMBL" id="AAPJ01000004">
    <property type="protein sequence ID" value="EAS49738.1"/>
    <property type="molecule type" value="Genomic_DNA"/>
</dbReference>
<sequence>MRPIFSPLWCRSCYPIGQARSKQELRLSTNRLRTFPNCNVADAAANVRRRTYEEKPLSENAVRSETRPQVALFVTCLVDLFRPSVGFAAIKLLEESGCDVVVPTAQTCCGQPAYNSGDRADTRAIAEQVIATFEGFDYVVAPSGSCGAMLKKHYPELFAGDAEWEARALAFSDKVFELVSFLADVRGMTGVTARVEGTATYHDSCSGLRELGVKAQPRMLLDSVEGLELTELRDSEVCCGFGGTFCIKYPDVSNAIVTKKARNVGMTGADMLLAGDLGCLMNMDGKLKRENIGVEVRHVAEVLAGMTDAPPIGGKL</sequence>
<reference evidence="2 3" key="1">
    <citation type="journal article" date="2008" name="Appl. Environ. Microbiol.">
        <title>Genomic insights into Mn(II) oxidation by the marine alphaproteobacterium Aurantimonas sp. strain SI85-9A1.</title>
        <authorList>
            <person name="Dick G.J."/>
            <person name="Podell S."/>
            <person name="Johnson H.A."/>
            <person name="Rivera-Espinoza Y."/>
            <person name="Bernier-Latmani R."/>
            <person name="McCarthy J.K."/>
            <person name="Torpey J.W."/>
            <person name="Clement B.G."/>
            <person name="Gaasterland T."/>
            <person name="Tebo B.M."/>
        </authorList>
    </citation>
    <scope>NUCLEOTIDE SEQUENCE [LARGE SCALE GENOMIC DNA]</scope>
    <source>
        <strain evidence="2 3">SI85-9A1</strain>
    </source>
</reference>
<dbReference type="Proteomes" id="UP000000321">
    <property type="component" value="Unassembled WGS sequence"/>
</dbReference>
<name>Q1YH42_AURMS</name>
<dbReference type="OrthoDB" id="9770306at2"/>
<evidence type="ECO:0000313" key="3">
    <source>
        <dbReference type="Proteomes" id="UP000000321"/>
    </source>
</evidence>
<dbReference type="Pfam" id="PF02754">
    <property type="entry name" value="CCG"/>
    <property type="match status" value="2"/>
</dbReference>
<dbReference type="GO" id="GO:0005829">
    <property type="term" value="C:cytosol"/>
    <property type="evidence" value="ECO:0007669"/>
    <property type="project" value="TreeGrafter"/>
</dbReference>
<dbReference type="PANTHER" id="PTHR30296">
    <property type="entry name" value="UNCHARACTERIZED PROTEIN YKGE"/>
    <property type="match status" value="1"/>
</dbReference>
<dbReference type="BioCyc" id="AURANTIMONAS:SI859A1_00398-MONOMER"/>
<keyword evidence="3" id="KW-1185">Reference proteome</keyword>
<gene>
    <name evidence="2" type="ORF">SI859A1_00398</name>
</gene>
<protein>
    <submittedName>
        <fullName evidence="2">Putative Fe-S oxidoreductase</fullName>
    </submittedName>
</protein>
<comment type="caution">
    <text evidence="2">The sequence shown here is derived from an EMBL/GenBank/DDBJ whole genome shotgun (WGS) entry which is preliminary data.</text>
</comment>
<evidence type="ECO:0000259" key="1">
    <source>
        <dbReference type="Pfam" id="PF02754"/>
    </source>
</evidence>
<dbReference type="AlphaFoldDB" id="Q1YH42"/>
<dbReference type="InterPro" id="IPR004017">
    <property type="entry name" value="Cys_rich_dom"/>
</dbReference>
<feature type="domain" description="Cysteine-rich" evidence="1">
    <location>
        <begin position="70"/>
        <end position="151"/>
    </location>
</feature>
<feature type="domain" description="Cysteine-rich" evidence="1">
    <location>
        <begin position="200"/>
        <end position="284"/>
    </location>
</feature>
<dbReference type="GO" id="GO:0016491">
    <property type="term" value="F:oxidoreductase activity"/>
    <property type="evidence" value="ECO:0007669"/>
    <property type="project" value="UniProtKB-ARBA"/>
</dbReference>
<evidence type="ECO:0000313" key="2">
    <source>
        <dbReference type="EMBL" id="EAS49738.1"/>
    </source>
</evidence>